<reference evidence="5 6" key="1">
    <citation type="submission" date="2016-02" db="EMBL/GenBank/DDBJ databases">
        <title>Draft genome sequence of hydrocarbon degrading Staphylococcus saprophyticus Strain CNV2, isolated from crude-oil contaminated soil from Noonmati Oil Refinery, Guwahati, Assam, India.</title>
        <authorList>
            <person name="Mukherjee A."/>
            <person name="Chettri B."/>
            <person name="Langpoklakpam J."/>
            <person name="Singh A.K."/>
            <person name="Chattopadhyay D.J."/>
        </authorList>
    </citation>
    <scope>NUCLEOTIDE SEQUENCE [LARGE SCALE GENOMIC DNA]</scope>
    <source>
        <strain evidence="5 6">CNV2</strain>
    </source>
</reference>
<dbReference type="GO" id="GO:0003700">
    <property type="term" value="F:DNA-binding transcription factor activity"/>
    <property type="evidence" value="ECO:0007669"/>
    <property type="project" value="InterPro"/>
</dbReference>
<dbReference type="Gene3D" id="1.10.10.10">
    <property type="entry name" value="Winged helix-like DNA-binding domain superfamily/Winged helix DNA-binding domain"/>
    <property type="match status" value="1"/>
</dbReference>
<comment type="caution">
    <text evidence="5">The sequence shown here is derived from an EMBL/GenBank/DDBJ whole genome shotgun (WGS) entry which is preliminary data.</text>
</comment>
<evidence type="ECO:0000256" key="1">
    <source>
        <dbReference type="ARBA" id="ARBA00023015"/>
    </source>
</evidence>
<dbReference type="InterPro" id="IPR055166">
    <property type="entry name" value="Transc_reg_Sar_Rot_HTH"/>
</dbReference>
<dbReference type="PANTHER" id="PTHR33164:SF99">
    <property type="entry name" value="MARR FAMILY REGULATORY PROTEIN"/>
    <property type="match status" value="1"/>
</dbReference>
<name>A0A151A2H1_9STAP</name>
<gene>
    <name evidence="5" type="ORF">A0131_01755</name>
</gene>
<dbReference type="PROSITE" id="PS50995">
    <property type="entry name" value="HTH_MARR_2"/>
    <property type="match status" value="1"/>
</dbReference>
<dbReference type="Pfam" id="PF22381">
    <property type="entry name" value="Staph_reg_Sar_Rot"/>
    <property type="match status" value="1"/>
</dbReference>
<keyword evidence="1" id="KW-0805">Transcription regulation</keyword>
<dbReference type="InterPro" id="IPR036388">
    <property type="entry name" value="WH-like_DNA-bd_sf"/>
</dbReference>
<accession>A0A151A2H1</accession>
<evidence type="ECO:0000313" key="5">
    <source>
        <dbReference type="EMBL" id="KYH13536.1"/>
    </source>
</evidence>
<keyword evidence="3" id="KW-0804">Transcription</keyword>
<evidence type="ECO:0000259" key="4">
    <source>
        <dbReference type="PROSITE" id="PS50995"/>
    </source>
</evidence>
<dbReference type="SMART" id="SM00347">
    <property type="entry name" value="HTH_MARR"/>
    <property type="match status" value="1"/>
</dbReference>
<dbReference type="GO" id="GO:0006950">
    <property type="term" value="P:response to stress"/>
    <property type="evidence" value="ECO:0007669"/>
    <property type="project" value="TreeGrafter"/>
</dbReference>
<proteinExistence type="predicted"/>
<organism evidence="5 6">
    <name type="scientific">Staphylococcus kloosii</name>
    <dbReference type="NCBI Taxonomy" id="29384"/>
    <lineage>
        <taxon>Bacteria</taxon>
        <taxon>Bacillati</taxon>
        <taxon>Bacillota</taxon>
        <taxon>Bacilli</taxon>
        <taxon>Bacillales</taxon>
        <taxon>Staphylococcaceae</taxon>
        <taxon>Staphylococcus</taxon>
    </lineage>
</organism>
<dbReference type="RefSeq" id="WP_061853767.1">
    <property type="nucleotide sequence ID" value="NZ_LUGM01000002.1"/>
</dbReference>
<sequence length="138" mass="16433">MEQNQQIAQWLELSQYVHYIETMMEKNLRLQHNLSLKEFYVLYELDNVKGNKYKINDLIKVVDLSQSAMSRLINRLESFTPSYVYRNACEEDHRAMYIYLTDAGNEIISDAVNTYAKLLEKVNFQHMRQLTLETNNEN</sequence>
<protein>
    <submittedName>
        <fullName evidence="5">Transcriptional regulator</fullName>
    </submittedName>
</protein>
<evidence type="ECO:0000256" key="2">
    <source>
        <dbReference type="ARBA" id="ARBA00023125"/>
    </source>
</evidence>
<dbReference type="InterPro" id="IPR039422">
    <property type="entry name" value="MarR/SlyA-like"/>
</dbReference>
<dbReference type="InterPro" id="IPR000835">
    <property type="entry name" value="HTH_MarR-typ"/>
</dbReference>
<dbReference type="AlphaFoldDB" id="A0A151A2H1"/>
<feature type="domain" description="HTH marR-type" evidence="4">
    <location>
        <begin position="1"/>
        <end position="138"/>
    </location>
</feature>
<dbReference type="PANTHER" id="PTHR33164">
    <property type="entry name" value="TRANSCRIPTIONAL REGULATOR, MARR FAMILY"/>
    <property type="match status" value="1"/>
</dbReference>
<evidence type="ECO:0000313" key="6">
    <source>
        <dbReference type="Proteomes" id="UP000075418"/>
    </source>
</evidence>
<dbReference type="SUPFAM" id="SSF46785">
    <property type="entry name" value="Winged helix' DNA-binding domain"/>
    <property type="match status" value="1"/>
</dbReference>
<keyword evidence="2" id="KW-0238">DNA-binding</keyword>
<evidence type="ECO:0000256" key="3">
    <source>
        <dbReference type="ARBA" id="ARBA00023163"/>
    </source>
</evidence>
<dbReference type="InterPro" id="IPR036390">
    <property type="entry name" value="WH_DNA-bd_sf"/>
</dbReference>
<dbReference type="EMBL" id="LUGM01000002">
    <property type="protein sequence ID" value="KYH13536.1"/>
    <property type="molecule type" value="Genomic_DNA"/>
</dbReference>
<dbReference type="GO" id="GO:0003677">
    <property type="term" value="F:DNA binding"/>
    <property type="evidence" value="ECO:0007669"/>
    <property type="project" value="UniProtKB-KW"/>
</dbReference>
<dbReference type="Proteomes" id="UP000075418">
    <property type="component" value="Unassembled WGS sequence"/>
</dbReference>